<name>A0A812LHG6_SYMPI</name>
<dbReference type="PANTHER" id="PTHR11439">
    <property type="entry name" value="GAG-POL-RELATED RETROTRANSPOSON"/>
    <property type="match status" value="1"/>
</dbReference>
<dbReference type="PANTHER" id="PTHR11439:SF491">
    <property type="entry name" value="INTEGRASE CATALYTIC DOMAIN-CONTAINING PROTEIN"/>
    <property type="match status" value="1"/>
</dbReference>
<dbReference type="OrthoDB" id="430476at2759"/>
<dbReference type="PROSITE" id="PS50800">
    <property type="entry name" value="SAP"/>
    <property type="match status" value="1"/>
</dbReference>
<organism evidence="3 4">
    <name type="scientific">Symbiodinium pilosum</name>
    <name type="common">Dinoflagellate</name>
    <dbReference type="NCBI Taxonomy" id="2952"/>
    <lineage>
        <taxon>Eukaryota</taxon>
        <taxon>Sar</taxon>
        <taxon>Alveolata</taxon>
        <taxon>Dinophyceae</taxon>
        <taxon>Suessiales</taxon>
        <taxon>Symbiodiniaceae</taxon>
        <taxon>Symbiodinium</taxon>
    </lineage>
</organism>
<keyword evidence="4" id="KW-1185">Reference proteome</keyword>
<feature type="region of interest" description="Disordered" evidence="1">
    <location>
        <begin position="384"/>
        <end position="403"/>
    </location>
</feature>
<evidence type="ECO:0000256" key="1">
    <source>
        <dbReference type="SAM" id="MobiDB-lite"/>
    </source>
</evidence>
<evidence type="ECO:0000313" key="4">
    <source>
        <dbReference type="Proteomes" id="UP000649617"/>
    </source>
</evidence>
<dbReference type="EMBL" id="CAJNIZ010005416">
    <property type="protein sequence ID" value="CAE7241627.1"/>
    <property type="molecule type" value="Genomic_DNA"/>
</dbReference>
<evidence type="ECO:0000259" key="2">
    <source>
        <dbReference type="PROSITE" id="PS50800"/>
    </source>
</evidence>
<proteinExistence type="predicted"/>
<reference evidence="3" key="1">
    <citation type="submission" date="2021-02" db="EMBL/GenBank/DDBJ databases">
        <authorList>
            <person name="Dougan E. K."/>
            <person name="Rhodes N."/>
            <person name="Thang M."/>
            <person name="Chan C."/>
        </authorList>
    </citation>
    <scope>NUCLEOTIDE SEQUENCE</scope>
</reference>
<comment type="caution">
    <text evidence="3">The sequence shown here is derived from an EMBL/GenBank/DDBJ whole genome shotgun (WGS) entry which is preliminary data.</text>
</comment>
<accession>A0A812LHG6</accession>
<gene>
    <name evidence="3" type="primary">RE1</name>
    <name evidence="3" type="ORF">SPIL2461_LOCUS4200</name>
</gene>
<feature type="region of interest" description="Disordered" evidence="1">
    <location>
        <begin position="1492"/>
        <end position="1527"/>
    </location>
</feature>
<protein>
    <submittedName>
        <fullName evidence="3">RE1 protein</fullName>
    </submittedName>
</protein>
<evidence type="ECO:0000313" key="3">
    <source>
        <dbReference type="EMBL" id="CAE7241627.1"/>
    </source>
</evidence>
<feature type="compositionally biased region" description="Polar residues" evidence="1">
    <location>
        <begin position="1513"/>
        <end position="1527"/>
    </location>
</feature>
<dbReference type="Proteomes" id="UP000649617">
    <property type="component" value="Unassembled WGS sequence"/>
</dbReference>
<dbReference type="Pfam" id="PF07727">
    <property type="entry name" value="RVT_2"/>
    <property type="match status" value="1"/>
</dbReference>
<sequence length="1644" mass="183110">MPDTGPEASVAFADWLYEVEQAIGSLSDKASTWFAACLEVAQRAYAEYSLASPLNRLAMKPVIPDTLRDEKWARLERRVMTLLLGAMRRPAKEDAITHRILDVPSLLFRLHVLYQPGGVSERAAVLKHLAGSFPEVKFWVDLTKNELQLQGRPTLEAVLRFYTHVLAELQMIAPDILAPSCYTLSLDVCGPFRKKGEYGGSKGFRYALVGTYLMPKLDGYKDVPIPENPDLEPEEAFPEEDFLDEHGPPDPPIDLQDQADIDKSNERFQALYKEIGDTMEYQTLHDAIPLKSRLTPEIEQAVKQIYLQIRSEGLPVTRVHSDRARELRGFKGVVPFGSPVLVKSKVYGTGGKFDLDERWPNAEDPDAFVPLAPVEATFPVVPEEDLPDPPEVPLDHEDPSGRDGGHMDAAGVWTDEEAPMVGFFGKGFPQIMMYKVSGDLLDPAEVPLDHEDPSGRDAGCVAVRALKPLTEPERRAEELAESYLKAGVMGTVLVLQLVKTLEEAQQIFSRASRRRPLGKATSWATGAFTHGGVSGLRDGAKRLPNVTKFLAKFAREVMGVEQFASVALQRNGGGRAHRDFHNRPGSRNWLCPLTSFQDGGLWTELEDEEASKFEGDTVSKEVKPGVEIKGKIIKTEKGKTFSFDPMKWHEVQPHHGERVMMIAHTPRLSNLSEKEFEHLKDLGFLPFGKEENDVKQGEDKYGLLLEEEKLLAEDLRQAGSLVEEEAERVQNCITQMCERAAQRLSACDRAVLKVCLKAAVESNEPDYERLLELLEGDLQVVHTVPLQQVRPVVNRWHAAICKELNNLIRGGTLEEISREEARRLERQGVLRLVPSKGVYTLKPPGGEDKKYKRKFRLVLRGNFAAPEEQFGSLYAGGASAEAFRTVLVVAAQRKWQGATADITGAFLLAPWPEHLHRYAVVPPRLLIENNYISEEAYWLVRRPLYGLRESPAIWAAYRSRRLSQARIQYKDKHLVLRASKVDPELWLIAFEDEESLVGCIITYVDDLFYLSESEIVATVHAWVVEEWPCSALEWASSPGGTRYLGMEVFQRSSGAFEIHQREYILDLLRSHGMQDAPGTLLPCPKEWVADDISGDPEDFSESELRFGQRMVGEQLWLTMRRRPDLQFVVVHMAQWVAKHPRRVTRIAKRVLSYLVSTLNLKLVLGEGHVSSSSSSSSSSAPATAVDTAEVVLVGYSDSSFAPYGERSYGASVVTVNGGPVAWKAGKQAMTTLSTMESELLEATNAATLLECIGCLVDEICGRRIPRQLRVDNSAATAMLCGGAGSWRTRHLRVRCSFIREQVQRGLLEVSHVEGRSQLADLSTRMHPRVRLLDLLQQWGFEGFSENMVQLQALHVVVLSCMVLALDRLPGAEAADSDKDKGKDLLPASGMDELLMVSGIVALVAVVWELVKSFCGWLKRSTRRESKLQRLREMAKHTVEAEIAKYEAARTLDPAEVQRLVQQALAAAVAPPVDRAPLQVPVQELNREASLGGFGEVASGSGQRQGEASRLTPEAQSTPRSRFASVSSLLASPGASSEASSHGGDEQERLRVCKDVLMLMTCDSLRSGLRDEGMTTTGLKDVLARRLADRLNVPRGEAVAPSTRQLKFVLWLFKNKPLRCRCNLQWLDISTKHAVTAWLARWKDA</sequence>
<feature type="compositionally biased region" description="Basic and acidic residues" evidence="1">
    <location>
        <begin position="393"/>
        <end position="403"/>
    </location>
</feature>
<dbReference type="InterPro" id="IPR013103">
    <property type="entry name" value="RVT_2"/>
</dbReference>
<dbReference type="InterPro" id="IPR003034">
    <property type="entry name" value="SAP_dom"/>
</dbReference>
<dbReference type="CDD" id="cd09272">
    <property type="entry name" value="RNase_HI_RT_Ty1"/>
    <property type="match status" value="1"/>
</dbReference>
<feature type="region of interest" description="Disordered" evidence="1">
    <location>
        <begin position="240"/>
        <end position="259"/>
    </location>
</feature>
<feature type="domain" description="SAP" evidence="2">
    <location>
        <begin position="1556"/>
        <end position="1590"/>
    </location>
</feature>